<evidence type="ECO:0000256" key="5">
    <source>
        <dbReference type="ARBA" id="ARBA00022982"/>
    </source>
</evidence>
<evidence type="ECO:0000256" key="2">
    <source>
        <dbReference type="ARBA" id="ARBA00022448"/>
    </source>
</evidence>
<feature type="binding site" evidence="7">
    <location>
        <position position="78"/>
    </location>
    <ligand>
        <name>Cu cation</name>
        <dbReference type="ChEBI" id="CHEBI:23378"/>
    </ligand>
</feature>
<feature type="domain" description="Blue (type 1) copper" evidence="8">
    <location>
        <begin position="12"/>
        <end position="91"/>
    </location>
</feature>
<dbReference type="Proteomes" id="UP000178869">
    <property type="component" value="Unassembled WGS sequence"/>
</dbReference>
<comment type="cofactor">
    <cofactor evidence="7">
        <name>Cu cation</name>
        <dbReference type="ChEBI" id="CHEBI:23378"/>
    </cofactor>
    <text evidence="7">Binds 1 copper ion per subunit.</text>
</comment>
<dbReference type="EMBL" id="MHSR01000008">
    <property type="protein sequence ID" value="OHA47146.1"/>
    <property type="molecule type" value="Genomic_DNA"/>
</dbReference>
<organism evidence="9 10">
    <name type="scientific">Candidatus Terrybacteria bacterium RIFCSPHIGHO2_01_FULL_43_35</name>
    <dbReference type="NCBI Taxonomy" id="1802361"/>
    <lineage>
        <taxon>Bacteria</taxon>
        <taxon>Candidatus Terryibacteriota</taxon>
    </lineage>
</organism>
<accession>A0A1G2PFM2</accession>
<sequence>MPPPAHSSETFNVAISNFAYAPSEIHIKVGDKIIWTNEDSVGHTVTSDSGSELDSALFGKNETYEHVFNTSGNFTYHCTPHKFMTGKVIVE</sequence>
<keyword evidence="3 7" id="KW-0479">Metal-binding</keyword>
<comment type="subcellular location">
    <subcellularLocation>
        <location evidence="1">Periplasm</location>
    </subcellularLocation>
</comment>
<dbReference type="InterPro" id="IPR000923">
    <property type="entry name" value="BlueCu_1"/>
</dbReference>
<evidence type="ECO:0000256" key="6">
    <source>
        <dbReference type="ARBA" id="ARBA00023008"/>
    </source>
</evidence>
<gene>
    <name evidence="9" type="ORF">A2828_04040</name>
</gene>
<dbReference type="Pfam" id="PF00127">
    <property type="entry name" value="Copper-bind"/>
    <property type="match status" value="1"/>
</dbReference>
<dbReference type="InterPro" id="IPR052721">
    <property type="entry name" value="ET_Amicyanin"/>
</dbReference>
<protein>
    <recommendedName>
        <fullName evidence="8">Blue (type 1) copper domain-containing protein</fullName>
    </recommendedName>
</protein>
<dbReference type="InterPro" id="IPR008972">
    <property type="entry name" value="Cupredoxin"/>
</dbReference>
<evidence type="ECO:0000313" key="10">
    <source>
        <dbReference type="Proteomes" id="UP000178869"/>
    </source>
</evidence>
<evidence type="ECO:0000256" key="7">
    <source>
        <dbReference type="PIRSR" id="PIRSR602386-1"/>
    </source>
</evidence>
<dbReference type="PANTHER" id="PTHR36507">
    <property type="entry name" value="BLL1555 PROTEIN"/>
    <property type="match status" value="1"/>
</dbReference>
<evidence type="ECO:0000313" key="9">
    <source>
        <dbReference type="EMBL" id="OHA47146.1"/>
    </source>
</evidence>
<reference evidence="9 10" key="1">
    <citation type="journal article" date="2016" name="Nat. Commun.">
        <title>Thousands of microbial genomes shed light on interconnected biogeochemical processes in an aquifer system.</title>
        <authorList>
            <person name="Anantharaman K."/>
            <person name="Brown C.T."/>
            <person name="Hug L.A."/>
            <person name="Sharon I."/>
            <person name="Castelle C.J."/>
            <person name="Probst A.J."/>
            <person name="Thomas B.C."/>
            <person name="Singh A."/>
            <person name="Wilkins M.J."/>
            <person name="Karaoz U."/>
            <person name="Brodie E.L."/>
            <person name="Williams K.H."/>
            <person name="Hubbard S.S."/>
            <person name="Banfield J.F."/>
        </authorList>
    </citation>
    <scope>NUCLEOTIDE SEQUENCE [LARGE SCALE GENOMIC DNA]</scope>
</reference>
<dbReference type="GO" id="GO:0005507">
    <property type="term" value="F:copper ion binding"/>
    <property type="evidence" value="ECO:0007669"/>
    <property type="project" value="InterPro"/>
</dbReference>
<comment type="caution">
    <text evidence="9">The sequence shown here is derived from an EMBL/GenBank/DDBJ whole genome shotgun (WGS) entry which is preliminary data.</text>
</comment>
<dbReference type="PANTHER" id="PTHR36507:SF1">
    <property type="entry name" value="BLL1555 PROTEIN"/>
    <property type="match status" value="1"/>
</dbReference>
<dbReference type="GO" id="GO:0009055">
    <property type="term" value="F:electron transfer activity"/>
    <property type="evidence" value="ECO:0007669"/>
    <property type="project" value="InterPro"/>
</dbReference>
<evidence type="ECO:0000256" key="4">
    <source>
        <dbReference type="ARBA" id="ARBA00022764"/>
    </source>
</evidence>
<dbReference type="AlphaFoldDB" id="A0A1G2PFM2"/>
<dbReference type="PRINTS" id="PR00155">
    <property type="entry name" value="AMICYANIN"/>
</dbReference>
<keyword evidence="5" id="KW-0249">Electron transport</keyword>
<evidence type="ECO:0000256" key="3">
    <source>
        <dbReference type="ARBA" id="ARBA00022723"/>
    </source>
</evidence>
<dbReference type="Gene3D" id="2.60.40.420">
    <property type="entry name" value="Cupredoxins - blue copper proteins"/>
    <property type="match status" value="1"/>
</dbReference>
<dbReference type="InterPro" id="IPR002386">
    <property type="entry name" value="Amicyanin/Pseudoazurin"/>
</dbReference>
<dbReference type="SUPFAM" id="SSF49503">
    <property type="entry name" value="Cupredoxins"/>
    <property type="match status" value="1"/>
</dbReference>
<feature type="binding site" evidence="7">
    <location>
        <position position="81"/>
    </location>
    <ligand>
        <name>Cu cation</name>
        <dbReference type="ChEBI" id="CHEBI:23378"/>
    </ligand>
</feature>
<evidence type="ECO:0000256" key="1">
    <source>
        <dbReference type="ARBA" id="ARBA00004418"/>
    </source>
</evidence>
<keyword evidence="6 7" id="KW-0186">Copper</keyword>
<evidence type="ECO:0000259" key="8">
    <source>
        <dbReference type="Pfam" id="PF00127"/>
    </source>
</evidence>
<proteinExistence type="predicted"/>
<dbReference type="GO" id="GO:0042597">
    <property type="term" value="C:periplasmic space"/>
    <property type="evidence" value="ECO:0007669"/>
    <property type="project" value="UniProtKB-SubCell"/>
</dbReference>
<name>A0A1G2PFM2_9BACT</name>
<keyword evidence="4" id="KW-0574">Periplasm</keyword>
<keyword evidence="2" id="KW-0813">Transport</keyword>
<feature type="binding site" evidence="7">
    <location>
        <position position="43"/>
    </location>
    <ligand>
        <name>Cu cation</name>
        <dbReference type="ChEBI" id="CHEBI:23378"/>
    </ligand>
</feature>